<dbReference type="Pfam" id="PF00884">
    <property type="entry name" value="Sulfatase"/>
    <property type="match status" value="1"/>
</dbReference>
<dbReference type="NCBIfam" id="NF038075">
    <property type="entry name" value="fam_STM4013"/>
    <property type="match status" value="1"/>
</dbReference>
<accession>A0A1A7C0K5</accession>
<dbReference type="Gene3D" id="3.40.720.10">
    <property type="entry name" value="Alkaline Phosphatase, subunit A"/>
    <property type="match status" value="1"/>
</dbReference>
<dbReference type="STRING" id="1747903.ASR47_1004128"/>
<dbReference type="PATRIC" id="fig|1747903.4.peg.1386"/>
<name>A0A1A7C0K5_9BURK</name>
<sequence length="285" mass="30812">MDGICAMPEAAIPDMNLVVGSHDIVFITLDTLRHDVAQALFEAGELPVLGRYLPATGWERRHSPATFTYAAHQAFFAGFLPTPALPGRHPRLFASAFAGSETTSPRTFAFDEASIPAAMAVRGYRTICIGGVGFFNKQTALGRVLPALFQESHWRPAMGVAGRHSTEQQVALATRLLAENEQRTFLFINVAALHTPNRAYLPGCRVDNIDSHAAALRYVDGALAPLFAACAARAPTFAIVCSDHGSAYGEDGYRGHRVAHDSVWNVPYAHFFIDSSHQHSQGAAP</sequence>
<dbReference type="InterPro" id="IPR000917">
    <property type="entry name" value="Sulfatase_N"/>
</dbReference>
<evidence type="ECO:0000259" key="1">
    <source>
        <dbReference type="Pfam" id="PF00884"/>
    </source>
</evidence>
<feature type="domain" description="Sulfatase N-terminal" evidence="1">
    <location>
        <begin position="106"/>
        <end position="267"/>
    </location>
</feature>
<evidence type="ECO:0000313" key="2">
    <source>
        <dbReference type="EMBL" id="OBV37853.1"/>
    </source>
</evidence>
<keyword evidence="3" id="KW-1185">Reference proteome</keyword>
<protein>
    <submittedName>
        <fullName evidence="2">Sulfatase</fullName>
    </submittedName>
</protein>
<dbReference type="SUPFAM" id="SSF53649">
    <property type="entry name" value="Alkaline phosphatase-like"/>
    <property type="match status" value="1"/>
</dbReference>
<evidence type="ECO:0000313" key="3">
    <source>
        <dbReference type="Proteomes" id="UP000092713"/>
    </source>
</evidence>
<organism evidence="2 3">
    <name type="scientific">Janthinobacterium psychrotolerans</name>
    <dbReference type="NCBI Taxonomy" id="1747903"/>
    <lineage>
        <taxon>Bacteria</taxon>
        <taxon>Pseudomonadati</taxon>
        <taxon>Pseudomonadota</taxon>
        <taxon>Betaproteobacteria</taxon>
        <taxon>Burkholderiales</taxon>
        <taxon>Oxalobacteraceae</taxon>
        <taxon>Janthinobacterium</taxon>
    </lineage>
</organism>
<dbReference type="AlphaFoldDB" id="A0A1A7C0K5"/>
<gene>
    <name evidence="2" type="ORF">ASR47_1004128</name>
</gene>
<dbReference type="Proteomes" id="UP000092713">
    <property type="component" value="Unassembled WGS sequence"/>
</dbReference>
<dbReference type="InterPro" id="IPR047838">
    <property type="entry name" value="STM4013-like"/>
</dbReference>
<comment type="caution">
    <text evidence="2">The sequence shown here is derived from an EMBL/GenBank/DDBJ whole genome shotgun (WGS) entry which is preliminary data.</text>
</comment>
<reference evidence="2 3" key="1">
    <citation type="submission" date="2016-04" db="EMBL/GenBank/DDBJ databases">
        <title>Draft genome sequence of Janthinobacterium psychrotolerans sp. nov., isolated from freshwater sediments in Denmark.</title>
        <authorList>
            <person name="Gong X."/>
            <person name="Skrivergaard S."/>
            <person name="Korsgaard B.S."/>
            <person name="Schreiber L."/>
            <person name="Marshall I.P."/>
            <person name="Finster K."/>
            <person name="Schramm A."/>
        </authorList>
    </citation>
    <scope>NUCLEOTIDE SEQUENCE [LARGE SCALE GENOMIC DNA]</scope>
    <source>
        <strain evidence="2 3">S3-2</strain>
    </source>
</reference>
<dbReference type="EMBL" id="LOCQ01000059">
    <property type="protein sequence ID" value="OBV37853.1"/>
    <property type="molecule type" value="Genomic_DNA"/>
</dbReference>
<dbReference type="InterPro" id="IPR017850">
    <property type="entry name" value="Alkaline_phosphatase_core_sf"/>
</dbReference>
<proteinExistence type="predicted"/>
<dbReference type="OrthoDB" id="9803751at2"/>